<accession>A0AAN8XP96</accession>
<name>A0AAN8XP96_HALRR</name>
<gene>
    <name evidence="1" type="ORF">SK128_022106</name>
</gene>
<feature type="non-terminal residue" evidence="1">
    <location>
        <position position="77"/>
    </location>
</feature>
<comment type="caution">
    <text evidence="1">The sequence shown here is derived from an EMBL/GenBank/DDBJ whole genome shotgun (WGS) entry which is preliminary data.</text>
</comment>
<evidence type="ECO:0000313" key="2">
    <source>
        <dbReference type="Proteomes" id="UP001381693"/>
    </source>
</evidence>
<sequence length="77" mass="8707">MLLSDAHLIFAELSHSPLKKNKYCGCIRVDGLRFETQEDVSLTLKGIMHPGSKRETKFKIKTESIAAAKGWVEAFRE</sequence>
<protein>
    <submittedName>
        <fullName evidence="1">Uncharacterized protein</fullName>
    </submittedName>
</protein>
<dbReference type="AlphaFoldDB" id="A0AAN8XP96"/>
<evidence type="ECO:0000313" key="1">
    <source>
        <dbReference type="EMBL" id="KAK7083383.1"/>
    </source>
</evidence>
<proteinExistence type="predicted"/>
<dbReference type="EMBL" id="JAXCGZ010003209">
    <property type="protein sequence ID" value="KAK7083383.1"/>
    <property type="molecule type" value="Genomic_DNA"/>
</dbReference>
<reference evidence="1 2" key="1">
    <citation type="submission" date="2023-11" db="EMBL/GenBank/DDBJ databases">
        <title>Halocaridina rubra genome assembly.</title>
        <authorList>
            <person name="Smith C."/>
        </authorList>
    </citation>
    <scope>NUCLEOTIDE SEQUENCE [LARGE SCALE GENOMIC DNA]</scope>
    <source>
        <strain evidence="1">EP-1</strain>
        <tissue evidence="1">Whole</tissue>
    </source>
</reference>
<keyword evidence="2" id="KW-1185">Reference proteome</keyword>
<organism evidence="1 2">
    <name type="scientific">Halocaridina rubra</name>
    <name type="common">Hawaiian red shrimp</name>
    <dbReference type="NCBI Taxonomy" id="373956"/>
    <lineage>
        <taxon>Eukaryota</taxon>
        <taxon>Metazoa</taxon>
        <taxon>Ecdysozoa</taxon>
        <taxon>Arthropoda</taxon>
        <taxon>Crustacea</taxon>
        <taxon>Multicrustacea</taxon>
        <taxon>Malacostraca</taxon>
        <taxon>Eumalacostraca</taxon>
        <taxon>Eucarida</taxon>
        <taxon>Decapoda</taxon>
        <taxon>Pleocyemata</taxon>
        <taxon>Caridea</taxon>
        <taxon>Atyoidea</taxon>
        <taxon>Atyidae</taxon>
        <taxon>Halocaridina</taxon>
    </lineage>
</organism>
<dbReference type="Proteomes" id="UP001381693">
    <property type="component" value="Unassembled WGS sequence"/>
</dbReference>